<feature type="transmembrane region" description="Helical" evidence="19">
    <location>
        <begin position="283"/>
        <end position="307"/>
    </location>
</feature>
<dbReference type="CTD" id="186350"/>
<reference evidence="21" key="3">
    <citation type="submission" date="2024-10" db="EMBL/GenBank/DDBJ databases">
        <authorList>
            <consortium name="WormBase Consortium"/>
            <person name="WormBase"/>
        </authorList>
    </citation>
    <scope>NUCLEOTIDE SEQUENCE</scope>
    <source>
        <strain evidence="21">Bristol N2</strain>
    </source>
</reference>
<evidence type="ECO:0000256" key="11">
    <source>
        <dbReference type="ARBA" id="ARBA00023180"/>
    </source>
</evidence>
<evidence type="ECO:0000256" key="10">
    <source>
        <dbReference type="ARBA" id="ARBA00023170"/>
    </source>
</evidence>
<dbReference type="PaxDb" id="6239-F56A4.7"/>
<dbReference type="InterPro" id="IPR019428">
    <property type="entry name" value="7TM_GPCR_serpentine_rcpt_Str"/>
</dbReference>
<evidence type="ECO:0000256" key="8">
    <source>
        <dbReference type="ARBA" id="ARBA00023069"/>
    </source>
</evidence>
<keyword evidence="2" id="KW-1003">Cell membrane</keyword>
<evidence type="ECO:0000313" key="24">
    <source>
        <dbReference type="WormBase" id="Y45G12C.12a"/>
    </source>
</evidence>
<evidence type="ECO:0000256" key="19">
    <source>
        <dbReference type="SAM" id="Phobius"/>
    </source>
</evidence>
<keyword evidence="9 19" id="KW-0472">Membrane</keyword>
<evidence type="ECO:0000256" key="13">
    <source>
        <dbReference type="ARBA" id="ARBA00054965"/>
    </source>
</evidence>
<dbReference type="PANTHER" id="PTHR22943:SF251">
    <property type="entry name" value="SEVEN TM RECEPTOR"/>
    <property type="match status" value="1"/>
</dbReference>
<keyword evidence="8" id="KW-0969">Cilium</keyword>
<evidence type="ECO:0000256" key="2">
    <source>
        <dbReference type="ARBA" id="ARBA00022475"/>
    </source>
</evidence>
<evidence type="ECO:0000256" key="15">
    <source>
        <dbReference type="ARBA" id="ARBA00064300"/>
    </source>
</evidence>
<dbReference type="SMR" id="G5ECX6"/>
<keyword evidence="12" id="KW-0966">Cell projection</keyword>
<dbReference type="FunFam" id="1.20.1070.10:FF:000128">
    <property type="entry name" value="Seven TM Receptor"/>
    <property type="match status" value="1"/>
</dbReference>
<proteinExistence type="inferred from homology"/>
<organism evidence="21 22">
    <name type="scientific">Caenorhabditis elegans</name>
    <dbReference type="NCBI Taxonomy" id="6239"/>
    <lineage>
        <taxon>Eukaryota</taxon>
        <taxon>Metazoa</taxon>
        <taxon>Ecdysozoa</taxon>
        <taxon>Nematoda</taxon>
        <taxon>Chromadorea</taxon>
        <taxon>Rhabditida</taxon>
        <taxon>Rhabditina</taxon>
        <taxon>Rhabditomorpha</taxon>
        <taxon>Rhabditoidea</taxon>
        <taxon>Rhabditidae</taxon>
        <taxon>Peloderinae</taxon>
        <taxon>Caenorhabditis</taxon>
    </lineage>
</organism>
<evidence type="ECO:0000256" key="18">
    <source>
        <dbReference type="ARBA" id="ARBA00082489"/>
    </source>
</evidence>
<dbReference type="RefSeq" id="NP_503672.2">
    <property type="nucleotide sequence ID" value="NM_071271.2"/>
</dbReference>
<gene>
    <name evidence="21 23" type="primary">str-267</name>
    <name evidence="20 24" type="synonym">str-154</name>
    <name evidence="21" type="ORF">CELE_F56A4.7</name>
    <name evidence="20" type="ORF">CELE_Y45G12C.12</name>
    <name evidence="23" type="ORF">F56A4.7</name>
    <name evidence="24" type="ORF">Y45G12C.12</name>
</gene>
<evidence type="ECO:0000256" key="3">
    <source>
        <dbReference type="ARBA" id="ARBA00022500"/>
    </source>
</evidence>
<dbReference type="GO" id="GO:0007186">
    <property type="term" value="P:G protein-coupled receptor signaling pathway"/>
    <property type="evidence" value="ECO:0000318"/>
    <property type="project" value="GO_Central"/>
</dbReference>
<dbReference type="Bgee" id="WBGene00006200">
    <property type="expression patterns" value="Expressed in embryo and 1 other cell type or tissue"/>
</dbReference>
<keyword evidence="11" id="KW-0325">Glycoprotein</keyword>
<accession>G5ECX6</accession>
<comment type="subunit">
    <text evidence="15">Interacts with odr-4.</text>
</comment>
<dbReference type="Pfam" id="PF10326">
    <property type="entry name" value="7TM_GPCR_Str"/>
    <property type="match status" value="1"/>
</dbReference>
<evidence type="ECO:0000313" key="23">
    <source>
        <dbReference type="WormBase" id="F56A4.7"/>
    </source>
</evidence>
<dbReference type="GO" id="GO:0060170">
    <property type="term" value="C:ciliary membrane"/>
    <property type="evidence" value="ECO:0007669"/>
    <property type="project" value="UniProtKB-SubCell"/>
</dbReference>
<evidence type="ECO:0000256" key="9">
    <source>
        <dbReference type="ARBA" id="ARBA00023136"/>
    </source>
</evidence>
<evidence type="ECO:0000256" key="12">
    <source>
        <dbReference type="ARBA" id="ARBA00023273"/>
    </source>
</evidence>
<evidence type="ECO:0000256" key="16">
    <source>
        <dbReference type="ARBA" id="ARBA00067967"/>
    </source>
</evidence>
<dbReference type="WormBase" id="Y45G12C.12a">
    <property type="protein sequence ID" value="CE21945"/>
    <property type="gene ID" value="WBGene00006200"/>
    <property type="gene designation" value="str-154"/>
</dbReference>
<name>G5ECX6_CAEEL</name>
<dbReference type="GeneID" id="186350"/>
<feature type="transmembrane region" description="Helical" evidence="19">
    <location>
        <begin position="253"/>
        <end position="277"/>
    </location>
</feature>
<reference evidence="21" key="2">
    <citation type="submission" date="2003-03" db="EMBL/GenBank/DDBJ databases">
        <authorList>
            <person name="Sulson J.E."/>
            <person name="Waterston R."/>
        </authorList>
    </citation>
    <scope>NUCLEOTIDE SEQUENCE</scope>
    <source>
        <strain evidence="21">Bristol N2</strain>
    </source>
</reference>
<evidence type="ECO:0000256" key="4">
    <source>
        <dbReference type="ARBA" id="ARBA00022606"/>
    </source>
</evidence>
<dbReference type="EMBL" id="BX284605">
    <property type="protein sequence ID" value="CCD62317.1"/>
    <property type="molecule type" value="Genomic_DNA"/>
</dbReference>
<dbReference type="AlphaFoldDB" id="G5ECX6"/>
<dbReference type="GO" id="GO:0006935">
    <property type="term" value="P:chemotaxis"/>
    <property type="evidence" value="ECO:0007669"/>
    <property type="project" value="UniProtKB-KW"/>
</dbReference>
<protein>
    <recommendedName>
        <fullName evidence="16">Serpentine receptor class r-10</fullName>
    </recommendedName>
    <alternativeName>
        <fullName evidence="17">Odorant response abnormal protein 10</fullName>
    </alternativeName>
    <alternativeName>
        <fullName evidence="18">Olfactory receptor 10</fullName>
    </alternativeName>
</protein>
<sequence>MRTFSLIKSITQPIAAVLSVVVNFILITLVVTSSPRKMGSYKYLLIYCSGLSIAYAAFHFVAAPYMFNDDSTVVILVDLKSNMLENHPDVLKFTVVSGVAFFGTSIYAIAINFIYRYFAVQREGRLRYFSGWRLIFWILLSIIGGAILGLMFYTIGSRQEISDGLKVSLETLYDLNINRILYCTFPYWLPTVENQGLTVKDIMANLAITISMAFPILIIAFCGTKTYGKVKNLTEHGKNEYSKRLQLQLYKALVAQVIIPTIFLFLPTVFIGASPLFKLNIPWASLPLSILFSMFAVVDSIPIIFLVDEYRNALFAFFGGFCCANEVVPASVNETSNDQQ</sequence>
<keyword evidence="6" id="KW-0552">Olfaction</keyword>
<keyword evidence="3" id="KW-0145">Chemotaxis</keyword>
<dbReference type="CTD" id="192017"/>
<keyword evidence="5 19" id="KW-0812">Transmembrane</keyword>
<evidence type="ECO:0000313" key="22">
    <source>
        <dbReference type="Proteomes" id="UP000001940"/>
    </source>
</evidence>
<dbReference type="GO" id="GO:0038022">
    <property type="term" value="F:G protein-coupled olfactory receptor activity"/>
    <property type="evidence" value="ECO:0000318"/>
    <property type="project" value="GO_Central"/>
</dbReference>
<feature type="transmembrane region" description="Helical" evidence="19">
    <location>
        <begin position="134"/>
        <end position="155"/>
    </location>
</feature>
<dbReference type="GO" id="GO:0005886">
    <property type="term" value="C:plasma membrane"/>
    <property type="evidence" value="ECO:0000318"/>
    <property type="project" value="GO_Central"/>
</dbReference>
<keyword evidence="7 19" id="KW-1133">Transmembrane helix</keyword>
<dbReference type="AGR" id="WB:WBGene00018915"/>
<evidence type="ECO:0000256" key="6">
    <source>
        <dbReference type="ARBA" id="ARBA00022725"/>
    </source>
</evidence>
<evidence type="ECO:0000256" key="14">
    <source>
        <dbReference type="ARBA" id="ARBA00061678"/>
    </source>
</evidence>
<comment type="subcellular location">
    <subcellularLocation>
        <location evidence="1">Cell projection</location>
        <location evidence="1">Cilium membrane</location>
        <topology evidence="1">Multi-pass membrane protein</topology>
    </subcellularLocation>
</comment>
<feature type="transmembrane region" description="Helical" evidence="19">
    <location>
        <begin position="202"/>
        <end position="222"/>
    </location>
</feature>
<evidence type="ECO:0000256" key="7">
    <source>
        <dbReference type="ARBA" id="ARBA00022989"/>
    </source>
</evidence>
<evidence type="ECO:0000256" key="1">
    <source>
        <dbReference type="ARBA" id="ARBA00004272"/>
    </source>
</evidence>
<dbReference type="GeneID" id="192017"/>
<evidence type="ECO:0000313" key="21">
    <source>
        <dbReference type="EMBL" id="CCD62317.1"/>
    </source>
</evidence>
<dbReference type="HOGENOM" id="CLU_036335_2_0_1"/>
<evidence type="ECO:0000256" key="5">
    <source>
        <dbReference type="ARBA" id="ARBA00022692"/>
    </source>
</evidence>
<feature type="transmembrane region" description="Helical" evidence="19">
    <location>
        <begin position="12"/>
        <end position="32"/>
    </location>
</feature>
<comment type="function">
    <text evidence="13">An odorant receptor which affects chemotaxis to the volatile odorant diacetyl. Specifies AWA neuronal cell fate via the odr-7 pathway.</text>
</comment>
<dbReference type="eggNOG" id="ENOG502TG15">
    <property type="taxonomic scope" value="Eukaryota"/>
</dbReference>
<dbReference type="Gene3D" id="1.20.1070.10">
    <property type="entry name" value="Rhodopsin 7-helix transmembrane proteins"/>
    <property type="match status" value="1"/>
</dbReference>
<reference evidence="21 22" key="1">
    <citation type="journal article" date="1998" name="Science">
        <title>Genome sequence of the nematode C. elegans: a platform for investigating biology.</title>
        <authorList>
            <consortium name="The C. elegans sequencing consortium"/>
            <person name="Sulson J.E."/>
            <person name="Waterston R."/>
        </authorList>
    </citation>
    <scope>NUCLEOTIDE SEQUENCE [LARGE SCALE GENOMIC DNA]</scope>
    <source>
        <strain evidence="21 22">Bristol N2</strain>
    </source>
</reference>
<feature type="transmembrane region" description="Helical" evidence="19">
    <location>
        <begin position="90"/>
        <end position="114"/>
    </location>
</feature>
<dbReference type="WormBase" id="F56A4.7">
    <property type="protein sequence ID" value="CE21945"/>
    <property type="gene ID" value="WBGene00018915"/>
    <property type="gene designation" value="str-267"/>
</dbReference>
<dbReference type="GO" id="GO:0042048">
    <property type="term" value="P:olfactory behavior"/>
    <property type="evidence" value="ECO:0000318"/>
    <property type="project" value="GO_Central"/>
</dbReference>
<dbReference type="SUPFAM" id="SSF81321">
    <property type="entry name" value="Family A G protein-coupled receptor-like"/>
    <property type="match status" value="1"/>
</dbReference>
<dbReference type="EMBL" id="BX284605">
    <property type="protein sequence ID" value="CCD62307.1"/>
    <property type="molecule type" value="Genomic_DNA"/>
</dbReference>
<keyword evidence="4" id="KW-0716">Sensory transduction</keyword>
<comment type="similarity">
    <text evidence="14">Belongs to the nematode receptor-like protein str family.</text>
</comment>
<keyword evidence="22" id="KW-1185">Reference proteome</keyword>
<feature type="transmembrane region" description="Helical" evidence="19">
    <location>
        <begin position="44"/>
        <end position="67"/>
    </location>
</feature>
<dbReference type="PANTHER" id="PTHR22943">
    <property type="entry name" value="7-TRANSMEMBRANE DOMAIN RECEPTOR C.ELEGANS"/>
    <property type="match status" value="1"/>
</dbReference>
<dbReference type="RefSeq" id="NP_503699.1">
    <property type="nucleotide sequence ID" value="NM_071298.1"/>
</dbReference>
<dbReference type="KEGG" id="cel:CELE_F56A4.7"/>
<keyword evidence="10 21" id="KW-0675">Receptor</keyword>
<dbReference type="Proteomes" id="UP000001940">
    <property type="component" value="Chromosome V"/>
</dbReference>
<evidence type="ECO:0000313" key="20">
    <source>
        <dbReference type="EMBL" id="CCD62307.1"/>
    </source>
</evidence>
<dbReference type="AGR" id="WB:WBGene00006200"/>
<evidence type="ECO:0000256" key="17">
    <source>
        <dbReference type="ARBA" id="ARBA00078653"/>
    </source>
</evidence>